<dbReference type="KEGG" id="tim:GMBLW1_18990"/>
<evidence type="ECO:0000256" key="1">
    <source>
        <dbReference type="SAM" id="MobiDB-lite"/>
    </source>
</evidence>
<dbReference type="AlphaFoldDB" id="A0A6C2YL76"/>
<sequence>MRPGGSTMRRIANAKNFENPRLGGGGRESFGLSLVQGGFPGEFELLIGGDANGDTVQSCGTDQPIGGACQTQLAAHRPWNGAQTLFERVEQGCHVRVGWEFANRREISPRGFEPLTLASGGLRSIQLSYGDVPLHRIAWTRCWESPLFRKFEMESGANHGGFARDAREFARGYRQRHAVALC</sequence>
<protein>
    <submittedName>
        <fullName evidence="2">Uncharacterized protein</fullName>
    </submittedName>
</protein>
<evidence type="ECO:0000313" key="3">
    <source>
        <dbReference type="Proteomes" id="UP000464378"/>
    </source>
</evidence>
<name>A0A6C2YL76_9BACT</name>
<proteinExistence type="predicted"/>
<feature type="region of interest" description="Disordered" evidence="1">
    <location>
        <begin position="1"/>
        <end position="22"/>
    </location>
</feature>
<dbReference type="InParanoid" id="A0A6C2YL76"/>
<dbReference type="Proteomes" id="UP000464378">
    <property type="component" value="Chromosome"/>
</dbReference>
<dbReference type="EMBL" id="LR586016">
    <property type="protein sequence ID" value="VIP02061.1"/>
    <property type="molecule type" value="Genomic_DNA"/>
</dbReference>
<organism evidence="2">
    <name type="scientific">Tuwongella immobilis</name>
    <dbReference type="NCBI Taxonomy" id="692036"/>
    <lineage>
        <taxon>Bacteria</taxon>
        <taxon>Pseudomonadati</taxon>
        <taxon>Planctomycetota</taxon>
        <taxon>Planctomycetia</taxon>
        <taxon>Gemmatales</taxon>
        <taxon>Gemmataceae</taxon>
        <taxon>Tuwongella</taxon>
    </lineage>
</organism>
<reference evidence="2" key="1">
    <citation type="submission" date="2019-04" db="EMBL/GenBank/DDBJ databases">
        <authorList>
            <consortium name="Science for Life Laboratories"/>
        </authorList>
    </citation>
    <scope>NUCLEOTIDE SEQUENCE</scope>
    <source>
        <strain evidence="2">MBLW1</strain>
    </source>
</reference>
<accession>A0A6C2YL76</accession>
<gene>
    <name evidence="2" type="ORF">GMBLW1_18990</name>
</gene>
<dbReference type="EMBL" id="LR593887">
    <property type="protein sequence ID" value="VTS00270.1"/>
    <property type="molecule type" value="Genomic_DNA"/>
</dbReference>
<keyword evidence="3" id="KW-1185">Reference proteome</keyword>
<evidence type="ECO:0000313" key="2">
    <source>
        <dbReference type="EMBL" id="VIP02061.1"/>
    </source>
</evidence>